<sequence>MPSDEFKNEGHKKQDISAEDDEEIMRPLTSIPNNEDKMQPFDIEGDDSHGFSYANNDEEIEGDFNSNNREGIWNYVPSTWYEWCFPSNVPRSVQLFRKENLAVPCCYLVVGLLQGLSGPLINVYPLDLGATEAQQATISSLRSLPASFKLAFGFLSDNLPIGGYRRKSYMFIGWLVTSLSMFVLLMGSNLSLERHEEFDEETQQMITVTVPDEDSPSVGFFSSCVLLFGTGFWFADVMGDSIVAEKAKLEPESSRGHLQSTCYACRFFGLMVAAPFSTVFYSTYGPAVVIKIMGLLPFCMLPLVYNFWEVRDAEVKGTREQCGEIWNTVCSRAVWQPMGFVYLYNILQVGNAAWREFLRSVLNFTANQLNALLIAAYVLLYLGIMAYKYYFIKWSWRTVYVFTTLLNGVFSMLQVLLIQGITFGLSPFVFALGDDAFADFISGIQFLPTTIMMVHLCPAGSEGASYAMFTTVNNSAYTLSAAISTVMLGIWDVSKETLMSGDVSGMTKLTILTTFIQVSGVLFVKLLPRTKEDLASLHADQYSGSKVGGFIFLTITFLSILYAVVVGVLNIVKPGWAGESR</sequence>
<dbReference type="InterPro" id="IPR039309">
    <property type="entry name" value="BT1"/>
</dbReference>
<evidence type="ECO:0000256" key="3">
    <source>
        <dbReference type="ARBA" id="ARBA00022448"/>
    </source>
</evidence>
<evidence type="ECO:0000256" key="1">
    <source>
        <dbReference type="ARBA" id="ARBA00004141"/>
    </source>
</evidence>
<evidence type="ECO:0000256" key="7">
    <source>
        <dbReference type="SAM" id="MobiDB-lite"/>
    </source>
</evidence>
<feature type="transmembrane region" description="Helical" evidence="8">
    <location>
        <begin position="437"/>
        <end position="456"/>
    </location>
</feature>
<dbReference type="AlphaFoldDB" id="A0A6S8X3Y7"/>
<dbReference type="PANTHER" id="PTHR31585">
    <property type="entry name" value="FOLATE-BIOPTERIN TRANSPORTER 1, CHLOROPLASTIC"/>
    <property type="match status" value="1"/>
</dbReference>
<feature type="transmembrane region" description="Helical" evidence="8">
    <location>
        <begin position="169"/>
        <end position="187"/>
    </location>
</feature>
<evidence type="ECO:0000256" key="4">
    <source>
        <dbReference type="ARBA" id="ARBA00022692"/>
    </source>
</evidence>
<feature type="transmembrane region" description="Helical" evidence="8">
    <location>
        <begin position="263"/>
        <end position="282"/>
    </location>
</feature>
<dbReference type="PANTHER" id="PTHR31585:SF5">
    <property type="entry name" value="RNA-BINDING S4 DOMAIN-CONTAINING PROTEIN"/>
    <property type="match status" value="1"/>
</dbReference>
<gene>
    <name evidence="9" type="ORF">DBRI00130_LOCUS6511</name>
</gene>
<feature type="transmembrane region" description="Helical" evidence="8">
    <location>
        <begin position="547"/>
        <end position="572"/>
    </location>
</feature>
<feature type="transmembrane region" description="Helical" evidence="8">
    <location>
        <begin position="476"/>
        <end position="494"/>
    </location>
</feature>
<comment type="subcellular location">
    <subcellularLocation>
        <location evidence="1">Membrane</location>
        <topology evidence="1">Multi-pass membrane protein</topology>
    </subcellularLocation>
</comment>
<evidence type="ECO:0000256" key="5">
    <source>
        <dbReference type="ARBA" id="ARBA00022989"/>
    </source>
</evidence>
<dbReference type="InterPro" id="IPR036259">
    <property type="entry name" value="MFS_trans_sf"/>
</dbReference>
<reference evidence="9" key="1">
    <citation type="submission" date="2021-01" db="EMBL/GenBank/DDBJ databases">
        <authorList>
            <person name="Corre E."/>
            <person name="Pelletier E."/>
            <person name="Niang G."/>
            <person name="Scheremetjew M."/>
            <person name="Finn R."/>
            <person name="Kale V."/>
            <person name="Holt S."/>
            <person name="Cochrane G."/>
            <person name="Meng A."/>
            <person name="Brown T."/>
            <person name="Cohen L."/>
        </authorList>
    </citation>
    <scope>NUCLEOTIDE SEQUENCE</scope>
    <source>
        <strain evidence="9">GSO104</strain>
    </source>
</reference>
<dbReference type="EMBL" id="HBNS01008042">
    <property type="protein sequence ID" value="CAE4591122.1"/>
    <property type="molecule type" value="Transcribed_RNA"/>
</dbReference>
<proteinExistence type="inferred from homology"/>
<evidence type="ECO:0000256" key="2">
    <source>
        <dbReference type="ARBA" id="ARBA00007015"/>
    </source>
</evidence>
<accession>A0A6S8X3Y7</accession>
<dbReference type="GO" id="GO:0016020">
    <property type="term" value="C:membrane"/>
    <property type="evidence" value="ECO:0007669"/>
    <property type="project" value="UniProtKB-SubCell"/>
</dbReference>
<keyword evidence="3" id="KW-0813">Transport</keyword>
<keyword evidence="4 8" id="KW-0812">Transmembrane</keyword>
<feature type="transmembrane region" description="Helical" evidence="8">
    <location>
        <begin position="399"/>
        <end position="425"/>
    </location>
</feature>
<feature type="transmembrane region" description="Helical" evidence="8">
    <location>
        <begin position="506"/>
        <end position="527"/>
    </location>
</feature>
<organism evidence="9">
    <name type="scientific">Ditylum brightwellii</name>
    <dbReference type="NCBI Taxonomy" id="49249"/>
    <lineage>
        <taxon>Eukaryota</taxon>
        <taxon>Sar</taxon>
        <taxon>Stramenopiles</taxon>
        <taxon>Ochrophyta</taxon>
        <taxon>Bacillariophyta</taxon>
        <taxon>Mediophyceae</taxon>
        <taxon>Lithodesmiophycidae</taxon>
        <taxon>Lithodesmiales</taxon>
        <taxon>Lithodesmiaceae</taxon>
        <taxon>Ditylum</taxon>
    </lineage>
</organism>
<dbReference type="SUPFAM" id="SSF103473">
    <property type="entry name" value="MFS general substrate transporter"/>
    <property type="match status" value="1"/>
</dbReference>
<evidence type="ECO:0000256" key="8">
    <source>
        <dbReference type="SAM" id="Phobius"/>
    </source>
</evidence>
<dbReference type="Pfam" id="PF03092">
    <property type="entry name" value="BT1"/>
    <property type="match status" value="2"/>
</dbReference>
<name>A0A6S8X3Y7_9STRA</name>
<keyword evidence="5 8" id="KW-1133">Transmembrane helix</keyword>
<feature type="compositionally biased region" description="Basic and acidic residues" evidence="7">
    <location>
        <begin position="1"/>
        <end position="16"/>
    </location>
</feature>
<evidence type="ECO:0000256" key="6">
    <source>
        <dbReference type="ARBA" id="ARBA00023136"/>
    </source>
</evidence>
<keyword evidence="6 8" id="KW-0472">Membrane</keyword>
<protein>
    <submittedName>
        <fullName evidence="9">Uncharacterized protein</fullName>
    </submittedName>
</protein>
<dbReference type="Gene3D" id="1.20.1250.20">
    <property type="entry name" value="MFS general substrate transporter like domains"/>
    <property type="match status" value="1"/>
</dbReference>
<comment type="similarity">
    <text evidence="2">Belongs to the major facilitator superfamily. Folate-biopterin transporter (TC 2.A.71) family.</text>
</comment>
<feature type="region of interest" description="Disordered" evidence="7">
    <location>
        <begin position="1"/>
        <end position="61"/>
    </location>
</feature>
<feature type="transmembrane region" description="Helical" evidence="8">
    <location>
        <begin position="369"/>
        <end position="387"/>
    </location>
</feature>
<evidence type="ECO:0000313" key="9">
    <source>
        <dbReference type="EMBL" id="CAE4591122.1"/>
    </source>
</evidence>